<dbReference type="AlphaFoldDB" id="A0A655C9P2"/>
<organism evidence="1 2">
    <name type="scientific">Salmonella enterica subsp. enterica serovar Bovismorbificans</name>
    <dbReference type="NCBI Taxonomy" id="58097"/>
    <lineage>
        <taxon>Bacteria</taxon>
        <taxon>Pseudomonadati</taxon>
        <taxon>Pseudomonadota</taxon>
        <taxon>Gammaproteobacteria</taxon>
        <taxon>Enterobacterales</taxon>
        <taxon>Enterobacteriaceae</taxon>
        <taxon>Salmonella</taxon>
    </lineage>
</organism>
<gene>
    <name evidence="1" type="ORF">ERS008198_01738</name>
</gene>
<evidence type="ECO:0000313" key="1">
    <source>
        <dbReference type="EMBL" id="CNU03548.1"/>
    </source>
</evidence>
<reference evidence="1 2" key="1">
    <citation type="submission" date="2015-03" db="EMBL/GenBank/DDBJ databases">
        <authorList>
            <consortium name="Pathogen Informatics"/>
        </authorList>
    </citation>
    <scope>NUCLEOTIDE SEQUENCE [LARGE SCALE GENOMIC DNA]</scope>
    <source>
        <strain evidence="1 2">A1104</strain>
    </source>
</reference>
<accession>A0A655C9P2</accession>
<name>A0A655C9P2_SALET</name>
<dbReference type="EMBL" id="CQPA01000009">
    <property type="protein sequence ID" value="CNU03548.1"/>
    <property type="molecule type" value="Genomic_DNA"/>
</dbReference>
<dbReference type="Proteomes" id="UP000041314">
    <property type="component" value="Unassembled WGS sequence"/>
</dbReference>
<sequence length="31" mass="3327">MKVCGVGHVRVYCFPVLVIPSSFKPNFSGSA</sequence>
<proteinExistence type="predicted"/>
<evidence type="ECO:0000313" key="2">
    <source>
        <dbReference type="Proteomes" id="UP000041314"/>
    </source>
</evidence>
<protein>
    <submittedName>
        <fullName evidence="1">Uncharacterized protein</fullName>
    </submittedName>
</protein>